<dbReference type="InterPro" id="IPR036217">
    <property type="entry name" value="MethylDNA_cys_MeTrfase_DNAb"/>
</dbReference>
<reference evidence="3 4" key="1">
    <citation type="submission" date="2022-03" db="EMBL/GenBank/DDBJ databases">
        <title>Genomic Encyclopedia of Type Strains, Phase III (KMG-III): the genomes of soil and plant-associated and newly described type strains.</title>
        <authorList>
            <person name="Whitman W."/>
        </authorList>
    </citation>
    <scope>NUCLEOTIDE SEQUENCE [LARGE SCALE GENOMIC DNA]</scope>
    <source>
        <strain evidence="3 4">BSker1</strain>
    </source>
</reference>
<dbReference type="Gene3D" id="1.10.10.10">
    <property type="entry name" value="Winged helix-like DNA-binding domain superfamily/Winged helix DNA-binding domain"/>
    <property type="match status" value="1"/>
</dbReference>
<dbReference type="CDD" id="cd06445">
    <property type="entry name" value="ATase"/>
    <property type="match status" value="1"/>
</dbReference>
<evidence type="ECO:0000313" key="4">
    <source>
        <dbReference type="Proteomes" id="UP001523550"/>
    </source>
</evidence>
<comment type="caution">
    <text evidence="3">The sequence shown here is derived from an EMBL/GenBank/DDBJ whole genome shotgun (WGS) entry which is preliminary data.</text>
</comment>
<dbReference type="SUPFAM" id="SSF46767">
    <property type="entry name" value="Methylated DNA-protein cysteine methyltransferase, C-terminal domain"/>
    <property type="match status" value="1"/>
</dbReference>
<name>A0ABT1GA61_9GAMM</name>
<evidence type="ECO:0000259" key="2">
    <source>
        <dbReference type="Pfam" id="PF01035"/>
    </source>
</evidence>
<evidence type="ECO:0000313" key="3">
    <source>
        <dbReference type="EMBL" id="MCP1728211.1"/>
    </source>
</evidence>
<dbReference type="InterPro" id="IPR036388">
    <property type="entry name" value="WH-like_DNA-bd_sf"/>
</dbReference>
<feature type="domain" description="Methylated-DNA-[protein]-cysteine S-methyltransferase DNA binding" evidence="2">
    <location>
        <begin position="7"/>
        <end position="86"/>
    </location>
</feature>
<keyword evidence="1" id="KW-0227">DNA damage</keyword>
<protein>
    <submittedName>
        <fullName evidence="3">Methylated-DNA-protein-cysteine methyltransferase-like protein</fullName>
    </submittedName>
</protein>
<dbReference type="RefSeq" id="WP_253449911.1">
    <property type="nucleotide sequence ID" value="NZ_JALJYF010000002.1"/>
</dbReference>
<dbReference type="Pfam" id="PF01035">
    <property type="entry name" value="DNA_binding_1"/>
    <property type="match status" value="1"/>
</dbReference>
<dbReference type="Proteomes" id="UP001523550">
    <property type="component" value="Unassembled WGS sequence"/>
</dbReference>
<dbReference type="PANTHER" id="PTHR42942">
    <property type="entry name" value="6-O-METHYLGUANINE DNA METHYLTRANSFERASE"/>
    <property type="match status" value="1"/>
</dbReference>
<keyword evidence="4" id="KW-1185">Reference proteome</keyword>
<dbReference type="InterPro" id="IPR014048">
    <property type="entry name" value="MethylDNA_cys_MeTrfase_DNA-bd"/>
</dbReference>
<dbReference type="PANTHER" id="PTHR42942:SF1">
    <property type="entry name" value="ALKYLTRANSFERASE-LIKE PROTEIN 1"/>
    <property type="match status" value="1"/>
</dbReference>
<accession>A0ABT1GA61</accession>
<gene>
    <name evidence="3" type="ORF">J2T60_002211</name>
</gene>
<evidence type="ECO:0000256" key="1">
    <source>
        <dbReference type="ARBA" id="ARBA00022763"/>
    </source>
</evidence>
<dbReference type="EMBL" id="JALJYF010000002">
    <property type="protein sequence ID" value="MCP1728211.1"/>
    <property type="molecule type" value="Genomic_DNA"/>
</dbReference>
<organism evidence="3 4">
    <name type="scientific">Natronospira proteinivora</name>
    <dbReference type="NCBI Taxonomy" id="1807133"/>
    <lineage>
        <taxon>Bacteria</taxon>
        <taxon>Pseudomonadati</taxon>
        <taxon>Pseudomonadota</taxon>
        <taxon>Gammaproteobacteria</taxon>
        <taxon>Natronospirales</taxon>
        <taxon>Natronospiraceae</taxon>
        <taxon>Natronospira</taxon>
    </lineage>
</organism>
<dbReference type="InterPro" id="IPR052520">
    <property type="entry name" value="ATL_DNA_repair"/>
</dbReference>
<proteinExistence type="predicted"/>
<sequence length="106" mass="11284">MARSEKHEAIYATVMAIPAGHVSTYGQVARAAGLPGQARLVGYALHALPSGSSIPWHRVINARGEISLPLAGAGERQRECLEAEGVAFGLRGRIDLARFGWSFDAD</sequence>